<reference evidence="8 9" key="2">
    <citation type="submission" date="2019-02" db="EMBL/GenBank/DDBJ databases">
        <title>'Lichenibacterium ramalinii' gen. nov. sp. nov., 'Lichenibacterium minor' gen. nov. sp. nov.</title>
        <authorList>
            <person name="Pankratov T."/>
        </authorList>
    </citation>
    <scope>NUCLEOTIDE SEQUENCE [LARGE SCALE GENOMIC DNA]</scope>
    <source>
        <strain evidence="8 9">RmlP001</strain>
    </source>
</reference>
<comment type="caution">
    <text evidence="6">Lacks conserved residue(s) required for the propagation of feature annotation.</text>
</comment>
<comment type="caution">
    <text evidence="8">The sequence shown here is derived from an EMBL/GenBank/DDBJ whole genome shotgun (WGS) entry which is preliminary data.</text>
</comment>
<dbReference type="RefSeq" id="WP_129217596.1">
    <property type="nucleotide sequence ID" value="NZ_QYBC01000002.1"/>
</dbReference>
<evidence type="ECO:0000313" key="9">
    <source>
        <dbReference type="Proteomes" id="UP000289411"/>
    </source>
</evidence>
<organism evidence="8 9">
    <name type="scientific">Lichenibacterium ramalinae</name>
    <dbReference type="NCBI Taxonomy" id="2316527"/>
    <lineage>
        <taxon>Bacteria</taxon>
        <taxon>Pseudomonadati</taxon>
        <taxon>Pseudomonadota</taxon>
        <taxon>Alphaproteobacteria</taxon>
        <taxon>Hyphomicrobiales</taxon>
        <taxon>Lichenihabitantaceae</taxon>
        <taxon>Lichenibacterium</taxon>
    </lineage>
</organism>
<evidence type="ECO:0000256" key="6">
    <source>
        <dbReference type="RuleBase" id="RU366058"/>
    </source>
</evidence>
<gene>
    <name evidence="8" type="ORF">D3272_02950</name>
</gene>
<keyword evidence="9" id="KW-1185">Reference proteome</keyword>
<comment type="subcellular location">
    <subcellularLocation>
        <location evidence="1 6">Cell membrane</location>
        <topology evidence="1 6">Multi-pass membrane protein</topology>
    </subcellularLocation>
</comment>
<proteinExistence type="inferred from homology"/>
<evidence type="ECO:0000256" key="4">
    <source>
        <dbReference type="ARBA" id="ARBA00022989"/>
    </source>
</evidence>
<evidence type="ECO:0000256" key="3">
    <source>
        <dbReference type="ARBA" id="ARBA00022692"/>
    </source>
</evidence>
<feature type="domain" description="VTT" evidence="7">
    <location>
        <begin position="20"/>
        <end position="137"/>
    </location>
</feature>
<feature type="transmembrane region" description="Helical" evidence="6">
    <location>
        <begin position="153"/>
        <end position="172"/>
    </location>
</feature>
<dbReference type="InterPro" id="IPR032816">
    <property type="entry name" value="VTT_dom"/>
</dbReference>
<keyword evidence="3 6" id="KW-0812">Transmembrane</keyword>
<dbReference type="PANTHER" id="PTHR12677">
    <property type="entry name" value="GOLGI APPARATUS MEMBRANE PROTEIN TVP38-RELATED"/>
    <property type="match status" value="1"/>
</dbReference>
<reference evidence="8 9" key="1">
    <citation type="submission" date="2018-09" db="EMBL/GenBank/DDBJ databases">
        <authorList>
            <person name="Grouzdev D.S."/>
            <person name="Krutkina M.S."/>
        </authorList>
    </citation>
    <scope>NUCLEOTIDE SEQUENCE [LARGE SCALE GENOMIC DNA]</scope>
    <source>
        <strain evidence="8 9">RmlP001</strain>
    </source>
</reference>
<dbReference type="Pfam" id="PF09335">
    <property type="entry name" value="VTT_dom"/>
    <property type="match status" value="1"/>
</dbReference>
<keyword evidence="5 6" id="KW-0472">Membrane</keyword>
<dbReference type="GO" id="GO:0005886">
    <property type="term" value="C:plasma membrane"/>
    <property type="evidence" value="ECO:0007669"/>
    <property type="project" value="UniProtKB-SubCell"/>
</dbReference>
<keyword evidence="4 6" id="KW-1133">Transmembrane helix</keyword>
<evidence type="ECO:0000256" key="5">
    <source>
        <dbReference type="ARBA" id="ARBA00023136"/>
    </source>
</evidence>
<accession>A0A4Q2RGG3</accession>
<comment type="similarity">
    <text evidence="6">Belongs to the TVP38/TMEM64 family.</text>
</comment>
<dbReference type="EMBL" id="QYBC01000002">
    <property type="protein sequence ID" value="RYB07053.1"/>
    <property type="molecule type" value="Genomic_DNA"/>
</dbReference>
<keyword evidence="2 6" id="KW-1003">Cell membrane</keyword>
<evidence type="ECO:0000259" key="7">
    <source>
        <dbReference type="Pfam" id="PF09335"/>
    </source>
</evidence>
<evidence type="ECO:0000256" key="2">
    <source>
        <dbReference type="ARBA" id="ARBA00022475"/>
    </source>
</evidence>
<dbReference type="InterPro" id="IPR015414">
    <property type="entry name" value="TMEM64"/>
</dbReference>
<name>A0A4Q2RGG3_9HYPH</name>
<feature type="transmembrane region" description="Helical" evidence="6">
    <location>
        <begin position="38"/>
        <end position="60"/>
    </location>
</feature>
<dbReference type="PANTHER" id="PTHR12677:SF59">
    <property type="entry name" value="GOLGI APPARATUS MEMBRANE PROTEIN TVP38-RELATED"/>
    <property type="match status" value="1"/>
</dbReference>
<protein>
    <recommendedName>
        <fullName evidence="6">TVP38/TMEM64 family membrane protein</fullName>
    </recommendedName>
</protein>
<feature type="transmembrane region" description="Helical" evidence="6">
    <location>
        <begin position="114"/>
        <end position="133"/>
    </location>
</feature>
<evidence type="ECO:0000256" key="1">
    <source>
        <dbReference type="ARBA" id="ARBA00004651"/>
    </source>
</evidence>
<dbReference type="AlphaFoldDB" id="A0A4Q2RGG3"/>
<dbReference type="OrthoDB" id="9779114at2"/>
<evidence type="ECO:0000313" key="8">
    <source>
        <dbReference type="EMBL" id="RYB07053.1"/>
    </source>
</evidence>
<sequence>MLAEALTVAGLLTLGGVVILPRAVVCVGAGAVLGWPGILPSLLGSGLGATLGFLLARFVFGGVARRFVARRPKVALVLMALESEGWRVLGPLRLASPVPGPAINFACGISRMGYAEYLGTTLVCVVPQTVLFIQLGRTGSQAFASRSPWSLDGLVLAAGLVLTALALWRLGVAAKRQSARLLAEVEARRPALP</sequence>
<dbReference type="Proteomes" id="UP000289411">
    <property type="component" value="Unassembled WGS sequence"/>
</dbReference>